<evidence type="ECO:0000313" key="3">
    <source>
        <dbReference type="Proteomes" id="UP000198372"/>
    </source>
</evidence>
<organism evidence="2 3">
    <name type="scientific">Microbotryum intermedium</name>
    <dbReference type="NCBI Taxonomy" id="269621"/>
    <lineage>
        <taxon>Eukaryota</taxon>
        <taxon>Fungi</taxon>
        <taxon>Dikarya</taxon>
        <taxon>Basidiomycota</taxon>
        <taxon>Pucciniomycotina</taxon>
        <taxon>Microbotryomycetes</taxon>
        <taxon>Microbotryales</taxon>
        <taxon>Microbotryaceae</taxon>
        <taxon>Microbotryum</taxon>
    </lineage>
</organism>
<evidence type="ECO:0000256" key="1">
    <source>
        <dbReference type="SAM" id="MobiDB-lite"/>
    </source>
</evidence>
<feature type="compositionally biased region" description="Low complexity" evidence="1">
    <location>
        <begin position="54"/>
        <end position="79"/>
    </location>
</feature>
<sequence length="79" mass="8893">MPKQPNQFVSGDHVVQTKGDGSYVAKDYNNVQQGYNGLYNNPQHSGLKDYAQAQSHNLSQQYYQQHQQSGNSSQGYGRK</sequence>
<reference evidence="3" key="1">
    <citation type="submission" date="2016-09" db="EMBL/GenBank/DDBJ databases">
        <authorList>
            <person name="Jeantristanb JTB J.-T."/>
            <person name="Ricardo R."/>
        </authorList>
    </citation>
    <scope>NUCLEOTIDE SEQUENCE [LARGE SCALE GENOMIC DNA]</scope>
</reference>
<gene>
    <name evidence="2" type="ORF">BQ2448_6919</name>
</gene>
<name>A0A238FMA1_9BASI</name>
<feature type="compositionally biased region" description="Polar residues" evidence="1">
    <location>
        <begin position="34"/>
        <end position="44"/>
    </location>
</feature>
<dbReference type="AlphaFoldDB" id="A0A238FMA1"/>
<keyword evidence="3" id="KW-1185">Reference proteome</keyword>
<dbReference type="Proteomes" id="UP000198372">
    <property type="component" value="Unassembled WGS sequence"/>
</dbReference>
<dbReference type="EMBL" id="FMSP01000017">
    <property type="protein sequence ID" value="SCV72994.1"/>
    <property type="molecule type" value="Genomic_DNA"/>
</dbReference>
<proteinExistence type="predicted"/>
<accession>A0A238FMA1</accession>
<evidence type="ECO:0000313" key="2">
    <source>
        <dbReference type="EMBL" id="SCV72994.1"/>
    </source>
</evidence>
<protein>
    <submittedName>
        <fullName evidence="2">BQ2448_6919 protein</fullName>
    </submittedName>
</protein>
<dbReference type="OrthoDB" id="10357536at2759"/>
<feature type="region of interest" description="Disordered" evidence="1">
    <location>
        <begin position="34"/>
        <end position="79"/>
    </location>
</feature>